<dbReference type="Pfam" id="PF02681">
    <property type="entry name" value="DUF212"/>
    <property type="match status" value="1"/>
</dbReference>
<feature type="transmembrane region" description="Helical" evidence="1">
    <location>
        <begin position="42"/>
        <end position="61"/>
    </location>
</feature>
<dbReference type="PANTHER" id="PTHR31446:SF29">
    <property type="entry name" value="ACID PHOSPHATASE_VANADIUM-DEPENDENT HALOPEROXIDASE-RELATED PROTEIN"/>
    <property type="match status" value="1"/>
</dbReference>
<protein>
    <recommendedName>
        <fullName evidence="4">Acid phosphatase/vanadium-dependent haloperoxidase-related protein</fullName>
    </recommendedName>
</protein>
<dbReference type="STRING" id="41875.K8EF28"/>
<dbReference type="RefSeq" id="XP_007513179.1">
    <property type="nucleotide sequence ID" value="XM_007513117.1"/>
</dbReference>
<keyword evidence="1" id="KW-0472">Membrane</keyword>
<dbReference type="InterPro" id="IPR036938">
    <property type="entry name" value="PAP2/HPO_sf"/>
</dbReference>
<keyword evidence="1" id="KW-1133">Transmembrane helix</keyword>
<proteinExistence type="predicted"/>
<dbReference type="PANTHER" id="PTHR31446">
    <property type="entry name" value="ACID PHOSPHATASE/VANADIUM-DEPENDENT HALOPEROXIDASE-RELATED PROTEIN"/>
    <property type="match status" value="1"/>
</dbReference>
<keyword evidence="1" id="KW-0812">Transmembrane</keyword>
<feature type="transmembrane region" description="Helical" evidence="1">
    <location>
        <begin position="73"/>
        <end position="90"/>
    </location>
</feature>
<evidence type="ECO:0000256" key="1">
    <source>
        <dbReference type="SAM" id="Phobius"/>
    </source>
</evidence>
<reference evidence="2 3" key="1">
    <citation type="submission" date="2011-10" db="EMBL/GenBank/DDBJ databases">
        <authorList>
            <person name="Genoscope - CEA"/>
        </authorList>
    </citation>
    <scope>NUCLEOTIDE SEQUENCE [LARGE SCALE GENOMIC DNA]</scope>
    <source>
        <strain evidence="2 3">RCC 1105</strain>
    </source>
</reference>
<accession>K8EF28</accession>
<organism evidence="2 3">
    <name type="scientific">Bathycoccus prasinos</name>
    <dbReference type="NCBI Taxonomy" id="41875"/>
    <lineage>
        <taxon>Eukaryota</taxon>
        <taxon>Viridiplantae</taxon>
        <taxon>Chlorophyta</taxon>
        <taxon>Mamiellophyceae</taxon>
        <taxon>Mamiellales</taxon>
        <taxon>Bathycoccaceae</taxon>
        <taxon>Bathycoccus</taxon>
    </lineage>
</organism>
<keyword evidence="3" id="KW-1185">Reference proteome</keyword>
<name>K8EF28_9CHLO</name>
<gene>
    <name evidence="2" type="ORF">Bathy05g03530</name>
</gene>
<dbReference type="Proteomes" id="UP000198341">
    <property type="component" value="Chromosome 5"/>
</dbReference>
<dbReference type="OrthoDB" id="498023at2759"/>
<sequence>MAEEKNIFDNVALVSALLALLVAQLLKPLTHYVGTKKWKPSLAIGSGGFPSSHASFVVALATGAGVERGTADTSFAVAAVLAIVVMYDAMGVRRQAGYHASAINSLISGAYGSNSQNRNSSSGNIDATLELEDEETPTPKSPLFSADGFDQFIKNIQNQPLREHIGHTPVQVCFGGLTGLVIGLVVGLNAQIEHRGLFHS</sequence>
<dbReference type="AlphaFoldDB" id="K8EF28"/>
<evidence type="ECO:0008006" key="4">
    <source>
        <dbReference type="Google" id="ProtNLM"/>
    </source>
</evidence>
<dbReference type="SUPFAM" id="SSF48317">
    <property type="entry name" value="Acid phosphatase/Vanadium-dependent haloperoxidase"/>
    <property type="match status" value="1"/>
</dbReference>
<dbReference type="eggNOG" id="ENOG502RZ3E">
    <property type="taxonomic scope" value="Eukaryota"/>
</dbReference>
<dbReference type="KEGG" id="bpg:Bathy05g03530"/>
<dbReference type="GeneID" id="19015856"/>
<feature type="transmembrane region" description="Helical" evidence="1">
    <location>
        <begin position="12"/>
        <end position="30"/>
    </location>
</feature>
<dbReference type="InterPro" id="IPR003832">
    <property type="entry name" value="DUF212"/>
</dbReference>
<evidence type="ECO:0000313" key="2">
    <source>
        <dbReference type="EMBL" id="CCO16737.1"/>
    </source>
</evidence>
<evidence type="ECO:0000313" key="3">
    <source>
        <dbReference type="Proteomes" id="UP000198341"/>
    </source>
</evidence>
<dbReference type="EMBL" id="FO082274">
    <property type="protein sequence ID" value="CCO16737.1"/>
    <property type="molecule type" value="Genomic_DNA"/>
</dbReference>